<gene>
    <name evidence="2" type="ORF">AAF712_016485</name>
</gene>
<feature type="region of interest" description="Disordered" evidence="1">
    <location>
        <begin position="131"/>
        <end position="168"/>
    </location>
</feature>
<feature type="compositionally biased region" description="Acidic residues" evidence="1">
    <location>
        <begin position="73"/>
        <end position="86"/>
    </location>
</feature>
<feature type="compositionally biased region" description="Acidic residues" evidence="1">
    <location>
        <begin position="156"/>
        <end position="168"/>
    </location>
</feature>
<reference evidence="2 3" key="1">
    <citation type="submission" date="2024-05" db="EMBL/GenBank/DDBJ databases">
        <title>A draft genome resource for the thread blight pathogen Marasmius tenuissimus strain MS-2.</title>
        <authorList>
            <person name="Yulfo-Soto G.E."/>
            <person name="Baruah I.K."/>
            <person name="Amoako-Attah I."/>
            <person name="Bukari Y."/>
            <person name="Meinhardt L.W."/>
            <person name="Bailey B.A."/>
            <person name="Cohen S.P."/>
        </authorList>
    </citation>
    <scope>NUCLEOTIDE SEQUENCE [LARGE SCALE GENOMIC DNA]</scope>
    <source>
        <strain evidence="2 3">MS-2</strain>
    </source>
</reference>
<evidence type="ECO:0000256" key="1">
    <source>
        <dbReference type="SAM" id="MobiDB-lite"/>
    </source>
</evidence>
<protein>
    <submittedName>
        <fullName evidence="2">Uncharacterized protein</fullName>
    </submittedName>
</protein>
<comment type="caution">
    <text evidence="2">The sequence shown here is derived from an EMBL/GenBank/DDBJ whole genome shotgun (WGS) entry which is preliminary data.</text>
</comment>
<organism evidence="2 3">
    <name type="scientific">Marasmius tenuissimus</name>
    <dbReference type="NCBI Taxonomy" id="585030"/>
    <lineage>
        <taxon>Eukaryota</taxon>
        <taxon>Fungi</taxon>
        <taxon>Dikarya</taxon>
        <taxon>Basidiomycota</taxon>
        <taxon>Agaricomycotina</taxon>
        <taxon>Agaricomycetes</taxon>
        <taxon>Agaricomycetidae</taxon>
        <taxon>Agaricales</taxon>
        <taxon>Marasmiineae</taxon>
        <taxon>Marasmiaceae</taxon>
        <taxon>Marasmius</taxon>
    </lineage>
</organism>
<name>A0ABR2Z6L8_9AGAR</name>
<accession>A0ABR2Z6L8</accession>
<dbReference type="Proteomes" id="UP001437256">
    <property type="component" value="Unassembled WGS sequence"/>
</dbReference>
<evidence type="ECO:0000313" key="2">
    <source>
        <dbReference type="EMBL" id="KAL0056900.1"/>
    </source>
</evidence>
<keyword evidence="3" id="KW-1185">Reference proteome</keyword>
<proteinExistence type="predicted"/>
<dbReference type="EMBL" id="JBBXMP010000831">
    <property type="protein sequence ID" value="KAL0056900.1"/>
    <property type="molecule type" value="Genomic_DNA"/>
</dbReference>
<feature type="non-terminal residue" evidence="2">
    <location>
        <position position="1"/>
    </location>
</feature>
<evidence type="ECO:0000313" key="3">
    <source>
        <dbReference type="Proteomes" id="UP001437256"/>
    </source>
</evidence>
<sequence length="168" mass="19192">KVTIAKKDWEKYGIPELEVNEWIGSFWWVWDYNVVKPYLHKKGYESDGKRYACDHGYPALIQGDPHDRRITELEDSDDEDSGDEEPSPSSSQLASPSTFSLINTPTQSEVMHKEKCLIPAILVKGFGLWTRKNTASPKPKQKRNSEIVNSRGPTDVPDEWDLVDTQDL</sequence>
<feature type="compositionally biased region" description="Low complexity" evidence="1">
    <location>
        <begin position="87"/>
        <end position="100"/>
    </location>
</feature>
<feature type="region of interest" description="Disordered" evidence="1">
    <location>
        <begin position="62"/>
        <end position="105"/>
    </location>
</feature>